<dbReference type="Proteomes" id="UP001595530">
    <property type="component" value="Unassembled WGS sequence"/>
</dbReference>
<name>A0ABV7F1G3_9BURK</name>
<proteinExistence type="predicted"/>
<dbReference type="RefSeq" id="WP_390323620.1">
    <property type="nucleotide sequence ID" value="NZ_JBHRTP010000012.1"/>
</dbReference>
<accession>A0ABV7F1G3</accession>
<reference evidence="2" key="1">
    <citation type="journal article" date="2019" name="Int. J. Syst. Evol. Microbiol.">
        <title>The Global Catalogue of Microorganisms (GCM) 10K type strain sequencing project: providing services to taxonomists for standard genome sequencing and annotation.</title>
        <authorList>
            <consortium name="The Broad Institute Genomics Platform"/>
            <consortium name="The Broad Institute Genome Sequencing Center for Infectious Disease"/>
            <person name="Wu L."/>
            <person name="Ma J."/>
        </authorList>
    </citation>
    <scope>NUCLEOTIDE SEQUENCE [LARGE SCALE GENOMIC DNA]</scope>
    <source>
        <strain evidence="2">KCTC 42986</strain>
    </source>
</reference>
<organism evidence="1 2">
    <name type="scientific">Undibacterium arcticum</name>
    <dbReference type="NCBI Taxonomy" id="1762892"/>
    <lineage>
        <taxon>Bacteria</taxon>
        <taxon>Pseudomonadati</taxon>
        <taxon>Pseudomonadota</taxon>
        <taxon>Betaproteobacteria</taxon>
        <taxon>Burkholderiales</taxon>
        <taxon>Oxalobacteraceae</taxon>
        <taxon>Undibacterium</taxon>
    </lineage>
</organism>
<dbReference type="EMBL" id="JBHRTP010000012">
    <property type="protein sequence ID" value="MFC3107385.1"/>
    <property type="molecule type" value="Genomic_DNA"/>
</dbReference>
<comment type="caution">
    <text evidence="1">The sequence shown here is derived from an EMBL/GenBank/DDBJ whole genome shotgun (WGS) entry which is preliminary data.</text>
</comment>
<protein>
    <submittedName>
        <fullName evidence="1">Uncharacterized protein</fullName>
    </submittedName>
</protein>
<evidence type="ECO:0000313" key="1">
    <source>
        <dbReference type="EMBL" id="MFC3107385.1"/>
    </source>
</evidence>
<keyword evidence="2" id="KW-1185">Reference proteome</keyword>
<gene>
    <name evidence="1" type="ORF">ACFOFO_05335</name>
</gene>
<evidence type="ECO:0000313" key="2">
    <source>
        <dbReference type="Proteomes" id="UP001595530"/>
    </source>
</evidence>
<sequence length="57" mass="6780">MSTQLLKRAVRLFPRTDYLDHSAVRHARRQWLRSVTYLRCAGDGSKWVLDQPVVRLR</sequence>